<dbReference type="Proteomes" id="UP000251670">
    <property type="component" value="Unassembled WGS sequence"/>
</dbReference>
<sequence>MIFALYSLHNKLLKNKKSLILMMKAFFYDSRIQRFSASLGKELRL</sequence>
<keyword evidence="3" id="KW-1185">Reference proteome</keyword>
<proteinExistence type="predicted"/>
<protein>
    <submittedName>
        <fullName evidence="2">Uncharacterized protein</fullName>
    </submittedName>
</protein>
<dbReference type="EMBL" id="UAWB01000012">
    <property type="protein sequence ID" value="SQB45820.1"/>
    <property type="molecule type" value="Genomic_DNA"/>
</dbReference>
<evidence type="ECO:0000313" key="1">
    <source>
        <dbReference type="EMBL" id="SDJ36456.1"/>
    </source>
</evidence>
<accession>A0A2X2Z5V4</accession>
<evidence type="ECO:0000313" key="3">
    <source>
        <dbReference type="Proteomes" id="UP000199426"/>
    </source>
</evidence>
<evidence type="ECO:0000313" key="4">
    <source>
        <dbReference type="Proteomes" id="UP000251670"/>
    </source>
</evidence>
<gene>
    <name evidence="2" type="ORF">NCTC13492_02879</name>
    <name evidence="1" type="ORF">SAMN05421542_3317</name>
</gene>
<organism evidence="2 4">
    <name type="scientific">Chryseobacterium jejuense</name>
    <dbReference type="NCBI Taxonomy" id="445960"/>
    <lineage>
        <taxon>Bacteria</taxon>
        <taxon>Pseudomonadati</taxon>
        <taxon>Bacteroidota</taxon>
        <taxon>Flavobacteriia</taxon>
        <taxon>Flavobacteriales</taxon>
        <taxon>Weeksellaceae</taxon>
        <taxon>Chryseobacterium group</taxon>
        <taxon>Chryseobacterium</taxon>
    </lineage>
</organism>
<dbReference type="AlphaFoldDB" id="A0A2X2Z5V4"/>
<name>A0A2X2Z5V4_CHRJE</name>
<dbReference type="Proteomes" id="UP000199426">
    <property type="component" value="Unassembled WGS sequence"/>
</dbReference>
<dbReference type="EMBL" id="FNEG01000005">
    <property type="protein sequence ID" value="SDJ36456.1"/>
    <property type="molecule type" value="Genomic_DNA"/>
</dbReference>
<reference evidence="2 4" key="2">
    <citation type="submission" date="2018-06" db="EMBL/GenBank/DDBJ databases">
        <authorList>
            <consortium name="Pathogen Informatics"/>
            <person name="Doyle S."/>
        </authorList>
    </citation>
    <scope>NUCLEOTIDE SEQUENCE [LARGE SCALE GENOMIC DNA]</scope>
    <source>
        <strain evidence="2 4">NCTC13492</strain>
    </source>
</reference>
<reference evidence="1 3" key="1">
    <citation type="submission" date="2016-10" db="EMBL/GenBank/DDBJ databases">
        <authorList>
            <person name="Varghese N."/>
            <person name="Submissions S."/>
        </authorList>
    </citation>
    <scope>NUCLEOTIDE SEQUENCE [LARGE SCALE GENOMIC DNA]</scope>
    <source>
        <strain evidence="1 3">DSM 19299</strain>
    </source>
</reference>
<evidence type="ECO:0000313" key="2">
    <source>
        <dbReference type="EMBL" id="SQB45820.1"/>
    </source>
</evidence>